<protein>
    <submittedName>
        <fullName evidence="2">Uncharacterized protein</fullName>
    </submittedName>
</protein>
<evidence type="ECO:0000313" key="2">
    <source>
        <dbReference type="EMBL" id="QNP55665.1"/>
    </source>
</evidence>
<keyword evidence="3" id="KW-1185">Reference proteome</keyword>
<keyword evidence="1" id="KW-1133">Transmembrane helix</keyword>
<evidence type="ECO:0000256" key="1">
    <source>
        <dbReference type="SAM" id="Phobius"/>
    </source>
</evidence>
<proteinExistence type="predicted"/>
<keyword evidence="1" id="KW-0472">Membrane</keyword>
<feature type="transmembrane region" description="Helical" evidence="1">
    <location>
        <begin position="95"/>
        <end position="118"/>
    </location>
</feature>
<organism evidence="2 3">
    <name type="scientific">Tessaracoccus defluvii</name>
    <dbReference type="NCBI Taxonomy" id="1285901"/>
    <lineage>
        <taxon>Bacteria</taxon>
        <taxon>Bacillati</taxon>
        <taxon>Actinomycetota</taxon>
        <taxon>Actinomycetes</taxon>
        <taxon>Propionibacteriales</taxon>
        <taxon>Propionibacteriaceae</taxon>
        <taxon>Tessaracoccus</taxon>
    </lineage>
</organism>
<sequence>MIDVQGATEVPVADEQMQVIYTTDPATSCSVTGPSDTVPNVTLGFSMNFDRDGAMYSAIGKVGGPGEANGTYTVECDGDAVVGPAMNVGALTATVLMIVAAVGLATLGVILLIVGLVLRASAKKRN</sequence>
<keyword evidence="1" id="KW-0812">Transmembrane</keyword>
<dbReference type="EMBL" id="CP060789">
    <property type="protein sequence ID" value="QNP55665.1"/>
    <property type="molecule type" value="Genomic_DNA"/>
</dbReference>
<dbReference type="KEGG" id="tdf:H9L22_16160"/>
<accession>A0A7H0H549</accession>
<dbReference type="RefSeq" id="WP_187720794.1">
    <property type="nucleotide sequence ID" value="NZ_CP060789.1"/>
</dbReference>
<dbReference type="Proteomes" id="UP000516117">
    <property type="component" value="Chromosome"/>
</dbReference>
<evidence type="ECO:0000313" key="3">
    <source>
        <dbReference type="Proteomes" id="UP000516117"/>
    </source>
</evidence>
<reference evidence="2 3" key="1">
    <citation type="submission" date="2020-08" db="EMBL/GenBank/DDBJ databases">
        <title>Genome sequence of Tessaracoccus defluvii JCM 17540T.</title>
        <authorList>
            <person name="Hyun D.-W."/>
            <person name="Bae J.-W."/>
        </authorList>
    </citation>
    <scope>NUCLEOTIDE SEQUENCE [LARGE SCALE GENOMIC DNA]</scope>
    <source>
        <strain evidence="2 3">JCM 17540</strain>
    </source>
</reference>
<name>A0A7H0H549_9ACTN</name>
<dbReference type="AlphaFoldDB" id="A0A7H0H549"/>
<gene>
    <name evidence="2" type="ORF">H9L22_16160</name>
</gene>